<protein>
    <submittedName>
        <fullName evidence="1">Uncharacterized protein</fullName>
    </submittedName>
</protein>
<proteinExistence type="predicted"/>
<dbReference type="EMBL" id="BJYA01000008">
    <property type="protein sequence ID" value="GEN45624.1"/>
    <property type="molecule type" value="Genomic_DNA"/>
</dbReference>
<reference evidence="1 2" key="1">
    <citation type="submission" date="2019-07" db="EMBL/GenBank/DDBJ databases">
        <title>Whole genome shotgun sequence of Alkalibacillus haloalkaliphilus NBRC 103110.</title>
        <authorList>
            <person name="Hosoyama A."/>
            <person name="Uohara A."/>
            <person name="Ohji S."/>
            <person name="Ichikawa N."/>
        </authorList>
    </citation>
    <scope>NUCLEOTIDE SEQUENCE [LARGE SCALE GENOMIC DNA]</scope>
    <source>
        <strain evidence="1 2">NBRC 103110</strain>
    </source>
</reference>
<evidence type="ECO:0000313" key="1">
    <source>
        <dbReference type="EMBL" id="GEN45624.1"/>
    </source>
</evidence>
<sequence length="63" mass="7728">MPDRFILLMNHLKQLTKQLNQSPQQKYDKQTSEYYKWEKMLEGDAQKIEKWMADLEKKIDKPK</sequence>
<dbReference type="AlphaFoldDB" id="A0A511W3F9"/>
<dbReference type="Proteomes" id="UP000321440">
    <property type="component" value="Unassembled WGS sequence"/>
</dbReference>
<accession>A0A511W3F9</accession>
<comment type="caution">
    <text evidence="1">The sequence shown here is derived from an EMBL/GenBank/DDBJ whole genome shotgun (WGS) entry which is preliminary data.</text>
</comment>
<gene>
    <name evidence="1" type="ORF">AHA02nite_14000</name>
</gene>
<organism evidence="1 2">
    <name type="scientific">Alkalibacillus haloalkaliphilus</name>
    <dbReference type="NCBI Taxonomy" id="94136"/>
    <lineage>
        <taxon>Bacteria</taxon>
        <taxon>Bacillati</taxon>
        <taxon>Bacillota</taxon>
        <taxon>Bacilli</taxon>
        <taxon>Bacillales</taxon>
        <taxon>Bacillaceae</taxon>
        <taxon>Alkalibacillus</taxon>
    </lineage>
</organism>
<keyword evidence="2" id="KW-1185">Reference proteome</keyword>
<name>A0A511W3F9_9BACI</name>
<evidence type="ECO:0000313" key="2">
    <source>
        <dbReference type="Proteomes" id="UP000321440"/>
    </source>
</evidence>
<dbReference type="RefSeq" id="WP_218025405.1">
    <property type="nucleotide sequence ID" value="NZ_BJYA01000008.1"/>
</dbReference>